<dbReference type="Proteomes" id="UP000177040">
    <property type="component" value="Unassembled WGS sequence"/>
</dbReference>
<dbReference type="SUPFAM" id="SSF143011">
    <property type="entry name" value="RelE-like"/>
    <property type="match status" value="1"/>
</dbReference>
<dbReference type="EMBL" id="MFQH01000017">
    <property type="protein sequence ID" value="OGH78133.1"/>
    <property type="molecule type" value="Genomic_DNA"/>
</dbReference>
<proteinExistence type="predicted"/>
<reference evidence="1 2" key="1">
    <citation type="journal article" date="2016" name="Nat. Commun.">
        <title>Thousands of microbial genomes shed light on interconnected biogeochemical processes in an aquifer system.</title>
        <authorList>
            <person name="Anantharaman K."/>
            <person name="Brown C.T."/>
            <person name="Hug L.A."/>
            <person name="Sharon I."/>
            <person name="Castelle C.J."/>
            <person name="Probst A.J."/>
            <person name="Thomas B.C."/>
            <person name="Singh A."/>
            <person name="Wilkins M.J."/>
            <person name="Karaoz U."/>
            <person name="Brodie E.L."/>
            <person name="Williams K.H."/>
            <person name="Hubbard S.S."/>
            <person name="Banfield J.F."/>
        </authorList>
    </citation>
    <scope>NUCLEOTIDE SEQUENCE [LARGE SCALE GENOMIC DNA]</scope>
</reference>
<accession>A0A1F6N393</accession>
<evidence type="ECO:0008006" key="3">
    <source>
        <dbReference type="Google" id="ProtNLM"/>
    </source>
</evidence>
<comment type="caution">
    <text evidence="1">The sequence shown here is derived from an EMBL/GenBank/DDBJ whole genome shotgun (WGS) entry which is preliminary data.</text>
</comment>
<evidence type="ECO:0000313" key="2">
    <source>
        <dbReference type="Proteomes" id="UP000177040"/>
    </source>
</evidence>
<dbReference type="InterPro" id="IPR035093">
    <property type="entry name" value="RelE/ParE_toxin_dom_sf"/>
</dbReference>
<name>A0A1F6N393_9BACT</name>
<gene>
    <name evidence="1" type="ORF">A2983_03610</name>
</gene>
<sequence length="85" mass="10564">MEIIYLPIFCRLYKKCPKNIQQSFKEREDIFRVDPFNSSLKTHKLNGSWNEHWSFSITRDYRVIFKIEKENKYIFYKIGRHSIYH</sequence>
<protein>
    <recommendedName>
        <fullName evidence="3">Toxin YoeB</fullName>
    </recommendedName>
</protein>
<dbReference type="Gene3D" id="3.30.2310.20">
    <property type="entry name" value="RelE-like"/>
    <property type="match status" value="1"/>
</dbReference>
<dbReference type="AlphaFoldDB" id="A0A1F6N393"/>
<organism evidence="1 2">
    <name type="scientific">Candidatus Magasanikbacteria bacterium RIFCSPLOWO2_01_FULL_40_15</name>
    <dbReference type="NCBI Taxonomy" id="1798686"/>
    <lineage>
        <taxon>Bacteria</taxon>
        <taxon>Candidatus Magasanikiibacteriota</taxon>
    </lineage>
</organism>
<evidence type="ECO:0000313" key="1">
    <source>
        <dbReference type="EMBL" id="OGH78133.1"/>
    </source>
</evidence>